<dbReference type="Pfam" id="PF09335">
    <property type="entry name" value="VTT_dom"/>
    <property type="match status" value="1"/>
</dbReference>
<evidence type="ECO:0000256" key="7">
    <source>
        <dbReference type="RuleBase" id="RU367016"/>
    </source>
</evidence>
<evidence type="ECO:0000256" key="5">
    <source>
        <dbReference type="ARBA" id="ARBA00022989"/>
    </source>
</evidence>
<feature type="transmembrane region" description="Helical" evidence="7">
    <location>
        <begin position="139"/>
        <end position="164"/>
    </location>
</feature>
<evidence type="ECO:0000259" key="8">
    <source>
        <dbReference type="Pfam" id="PF09335"/>
    </source>
</evidence>
<dbReference type="OrthoDB" id="9813426at2"/>
<dbReference type="EMBL" id="FAUH01000021">
    <property type="protein sequence ID" value="CUU67308.1"/>
    <property type="molecule type" value="Genomic_DNA"/>
</dbReference>
<keyword evidence="4 7" id="KW-0812">Transmembrane</keyword>
<keyword evidence="3 7" id="KW-1003">Cell membrane</keyword>
<dbReference type="InterPro" id="IPR032818">
    <property type="entry name" value="DedA-like"/>
</dbReference>
<feature type="transmembrane region" description="Helical" evidence="7">
    <location>
        <begin position="170"/>
        <end position="191"/>
    </location>
</feature>
<keyword evidence="11" id="KW-1185">Reference proteome</keyword>
<protein>
    <submittedName>
        <fullName evidence="9">Uncharacterized membrane-associated protein</fullName>
    </submittedName>
</protein>
<evidence type="ECO:0000256" key="4">
    <source>
        <dbReference type="ARBA" id="ARBA00022692"/>
    </source>
</evidence>
<dbReference type="EMBL" id="BJNT01000019">
    <property type="protein sequence ID" value="GEC87036.1"/>
    <property type="molecule type" value="Genomic_DNA"/>
</dbReference>
<reference evidence="11" key="1">
    <citation type="submission" date="2015-11" db="EMBL/GenBank/DDBJ databases">
        <authorList>
            <person name="Dugat-Bony E."/>
        </authorList>
    </citation>
    <scope>NUCLEOTIDE SEQUENCE [LARGE SCALE GENOMIC DNA]</scope>
    <source>
        <strain evidence="11">Mu292</strain>
    </source>
</reference>
<dbReference type="GO" id="GO:0005886">
    <property type="term" value="C:plasma membrane"/>
    <property type="evidence" value="ECO:0007669"/>
    <property type="project" value="UniProtKB-SubCell"/>
</dbReference>
<keyword evidence="5 7" id="KW-1133">Transmembrane helix</keyword>
<evidence type="ECO:0000256" key="2">
    <source>
        <dbReference type="ARBA" id="ARBA00010792"/>
    </source>
</evidence>
<comment type="subcellular location">
    <subcellularLocation>
        <location evidence="1 7">Cell membrane</location>
        <topology evidence="1 7">Multi-pass membrane protein</topology>
    </subcellularLocation>
</comment>
<dbReference type="Proteomes" id="UP000182498">
    <property type="component" value="Unassembled WGS sequence"/>
</dbReference>
<dbReference type="PANTHER" id="PTHR30353:SF0">
    <property type="entry name" value="TRANSMEMBRANE PROTEIN"/>
    <property type="match status" value="1"/>
</dbReference>
<gene>
    <name evidence="10" type="ORF">CVA01_23500</name>
    <name evidence="9" type="ORF">CVAR292_02670</name>
</gene>
<evidence type="ECO:0000256" key="6">
    <source>
        <dbReference type="ARBA" id="ARBA00023136"/>
    </source>
</evidence>
<accession>A0A0X2NR77</accession>
<comment type="similarity">
    <text evidence="2 7">Belongs to the DedA family.</text>
</comment>
<dbReference type="InterPro" id="IPR032816">
    <property type="entry name" value="VTT_dom"/>
</dbReference>
<name>A0A0X2NR77_9CORY</name>
<feature type="transmembrane region" description="Helical" evidence="7">
    <location>
        <begin position="51"/>
        <end position="68"/>
    </location>
</feature>
<evidence type="ECO:0000256" key="3">
    <source>
        <dbReference type="ARBA" id="ARBA00022475"/>
    </source>
</evidence>
<dbReference type="AlphaFoldDB" id="A0A0X2NR77"/>
<dbReference type="RefSeq" id="WP_014009855.1">
    <property type="nucleotide sequence ID" value="NZ_BJNT01000019.1"/>
</dbReference>
<evidence type="ECO:0000313" key="12">
    <source>
        <dbReference type="Proteomes" id="UP000319986"/>
    </source>
</evidence>
<evidence type="ECO:0000256" key="1">
    <source>
        <dbReference type="ARBA" id="ARBA00004651"/>
    </source>
</evidence>
<organism evidence="9 11">
    <name type="scientific">Corynebacterium variabile</name>
    <dbReference type="NCBI Taxonomy" id="1727"/>
    <lineage>
        <taxon>Bacteria</taxon>
        <taxon>Bacillati</taxon>
        <taxon>Actinomycetota</taxon>
        <taxon>Actinomycetes</taxon>
        <taxon>Mycobacteriales</taxon>
        <taxon>Corynebacteriaceae</taxon>
        <taxon>Corynebacterium</taxon>
    </lineage>
</organism>
<feature type="transmembrane region" description="Helical" evidence="7">
    <location>
        <begin position="113"/>
        <end position="132"/>
    </location>
</feature>
<dbReference type="GeneID" id="82888453"/>
<feature type="domain" description="VTT" evidence="8">
    <location>
        <begin position="32"/>
        <end position="158"/>
    </location>
</feature>
<proteinExistence type="inferred from homology"/>
<dbReference type="Proteomes" id="UP000319986">
    <property type="component" value="Unassembled WGS sequence"/>
</dbReference>
<feature type="transmembrane region" description="Helical" evidence="7">
    <location>
        <begin position="12"/>
        <end position="39"/>
    </location>
</feature>
<evidence type="ECO:0000313" key="9">
    <source>
        <dbReference type="EMBL" id="CUU67308.1"/>
    </source>
</evidence>
<evidence type="ECO:0000313" key="10">
    <source>
        <dbReference type="EMBL" id="GEC87036.1"/>
    </source>
</evidence>
<keyword evidence="6 7" id="KW-0472">Membrane</keyword>
<dbReference type="OMA" id="WIPWVRT"/>
<evidence type="ECO:0000313" key="11">
    <source>
        <dbReference type="Proteomes" id="UP000182498"/>
    </source>
</evidence>
<reference evidence="9" key="2">
    <citation type="submission" date="2015-11" db="EMBL/GenBank/DDBJ databases">
        <authorList>
            <person name="Zhang Y."/>
            <person name="Guo Z."/>
        </authorList>
    </citation>
    <scope>NUCLEOTIDE SEQUENCE [LARGE SCALE GENOMIC DNA]</scope>
    <source>
        <strain evidence="9">Mu292</strain>
    </source>
</reference>
<sequence>MFDVDNLLSSFGLAGIMIIIFMETGILIGFIFPGDTLLFTAGIMAASDNPFAPLWALCLCIPMAAVIGDQVGYTLGRRYGQAALESRVLNWIGPDAVTKTEEFFSRYGPFTVLIARFIAVVRTLAPLVAGIAKMPRAAFTFWSVIGCFAWGAGITVLGFLLGGIPFVRDYLDLIVIVGVGAVLLPVAVKVTRMQLHARRERRNMRQRFAGDSDAEDQ</sequence>
<reference evidence="10 12" key="3">
    <citation type="submission" date="2019-06" db="EMBL/GenBank/DDBJ databases">
        <title>Whole genome shotgun sequence of Corynebacterium variabile NBRC 15286.</title>
        <authorList>
            <person name="Hosoyama A."/>
            <person name="Uohara A."/>
            <person name="Ohji S."/>
            <person name="Ichikawa N."/>
        </authorList>
    </citation>
    <scope>NUCLEOTIDE SEQUENCE [LARGE SCALE GENOMIC DNA]</scope>
    <source>
        <strain evidence="10 12">NBRC 15286</strain>
    </source>
</reference>
<dbReference type="PANTHER" id="PTHR30353">
    <property type="entry name" value="INNER MEMBRANE PROTEIN DEDA-RELATED"/>
    <property type="match status" value="1"/>
</dbReference>